<gene>
    <name evidence="2" type="primary">prpE</name>
    <name evidence="2" type="synonym">yahU</name>
    <name evidence="2" type="ORF">J5474_22690</name>
</gene>
<proteinExistence type="predicted"/>
<dbReference type="EMBL" id="JAGISH010000096">
    <property type="protein sequence ID" value="MBP0485259.1"/>
    <property type="molecule type" value="Genomic_DNA"/>
</dbReference>
<reference evidence="2" key="1">
    <citation type="submission" date="2021-03" db="EMBL/GenBank/DDBJ databases">
        <title>Sagittula salina sp. nov. strain M10.9X isolated from the marine waste.</title>
        <authorList>
            <person name="Satari L."/>
            <person name="Molina-Menor E."/>
            <person name="Vidal-Verdu A."/>
            <person name="Pascual J."/>
            <person name="Pereto J."/>
            <person name="Porcar M."/>
        </authorList>
    </citation>
    <scope>NUCLEOTIDE SEQUENCE</scope>
    <source>
        <strain evidence="2">M10.9X</strain>
    </source>
</reference>
<keyword evidence="2" id="KW-0436">Ligase</keyword>
<feature type="non-terminal residue" evidence="2">
    <location>
        <position position="78"/>
    </location>
</feature>
<dbReference type="InterPro" id="IPR025110">
    <property type="entry name" value="AMP-bd_C"/>
</dbReference>
<sequence length="78" mass="8581">VARPEAELARELVALVREKIGPVAAFKDAKVVARLPKTRSGKILRATLRKIADGESYTVPPTIDDPTILDEMRESLAR</sequence>
<keyword evidence="3" id="KW-1185">Reference proteome</keyword>
<dbReference type="PANTHER" id="PTHR43347">
    <property type="entry name" value="ACYL-COA SYNTHETASE"/>
    <property type="match status" value="1"/>
</dbReference>
<dbReference type="Pfam" id="PF13193">
    <property type="entry name" value="AMP-binding_C"/>
    <property type="match status" value="1"/>
</dbReference>
<dbReference type="InterPro" id="IPR045851">
    <property type="entry name" value="AMP-bd_C_sf"/>
</dbReference>
<dbReference type="Gene3D" id="3.30.300.30">
    <property type="match status" value="1"/>
</dbReference>
<dbReference type="GO" id="GO:0050218">
    <property type="term" value="F:propionate-CoA ligase activity"/>
    <property type="evidence" value="ECO:0007669"/>
    <property type="project" value="UniProtKB-EC"/>
</dbReference>
<feature type="non-terminal residue" evidence="2">
    <location>
        <position position="1"/>
    </location>
</feature>
<dbReference type="RefSeq" id="WP_425342915.1">
    <property type="nucleotide sequence ID" value="NZ_JAGISH010000096.1"/>
</dbReference>
<evidence type="ECO:0000313" key="2">
    <source>
        <dbReference type="EMBL" id="MBP0485259.1"/>
    </source>
</evidence>
<comment type="caution">
    <text evidence="2">The sequence shown here is derived from an EMBL/GenBank/DDBJ whole genome shotgun (WGS) entry which is preliminary data.</text>
</comment>
<accession>A0A940MTU4</accession>
<evidence type="ECO:0000313" key="3">
    <source>
        <dbReference type="Proteomes" id="UP000675940"/>
    </source>
</evidence>
<name>A0A940MTU4_9RHOB</name>
<dbReference type="Proteomes" id="UP000675940">
    <property type="component" value="Unassembled WGS sequence"/>
</dbReference>
<protein>
    <submittedName>
        <fullName evidence="2">Propionyl-CoA synthetase</fullName>
        <ecNumber evidence="2">6.2.1.17</ecNumber>
    </submittedName>
</protein>
<dbReference type="AlphaFoldDB" id="A0A940MTU4"/>
<organism evidence="2 3">
    <name type="scientific">Sagittula salina</name>
    <dbReference type="NCBI Taxonomy" id="2820268"/>
    <lineage>
        <taxon>Bacteria</taxon>
        <taxon>Pseudomonadati</taxon>
        <taxon>Pseudomonadota</taxon>
        <taxon>Alphaproteobacteria</taxon>
        <taxon>Rhodobacterales</taxon>
        <taxon>Roseobacteraceae</taxon>
        <taxon>Sagittula</taxon>
    </lineage>
</organism>
<dbReference type="EC" id="6.2.1.17" evidence="2"/>
<evidence type="ECO:0000259" key="1">
    <source>
        <dbReference type="Pfam" id="PF13193"/>
    </source>
</evidence>
<dbReference type="SUPFAM" id="SSF56801">
    <property type="entry name" value="Acetyl-CoA synthetase-like"/>
    <property type="match status" value="1"/>
</dbReference>
<feature type="domain" description="AMP-binding enzyme C-terminal" evidence="1">
    <location>
        <begin position="6"/>
        <end position="42"/>
    </location>
</feature>
<dbReference type="PANTHER" id="PTHR43347:SF3">
    <property type="entry name" value="ACYL-COA SYNTHETASE SHORT-CHAIN FAMILY MEMBER 3, MITOCHONDRIAL"/>
    <property type="match status" value="1"/>
</dbReference>